<evidence type="ECO:0000313" key="2">
    <source>
        <dbReference type="EMBL" id="GME77302.1"/>
    </source>
</evidence>
<accession>A0A9W6T5A7</accession>
<protein>
    <submittedName>
        <fullName evidence="2">Unnamed protein product</fullName>
    </submittedName>
</protein>
<keyword evidence="3" id="KW-1185">Reference proteome</keyword>
<dbReference type="Gene3D" id="2.60.120.1560">
    <property type="match status" value="1"/>
</dbReference>
<keyword evidence="1" id="KW-0732">Signal</keyword>
<gene>
    <name evidence="2" type="ORF">Cboi02_000549000</name>
</gene>
<feature type="signal peptide" evidence="1">
    <location>
        <begin position="1"/>
        <end position="17"/>
    </location>
</feature>
<dbReference type="Proteomes" id="UP001165120">
    <property type="component" value="Unassembled WGS sequence"/>
</dbReference>
<feature type="chain" id="PRO_5040753973" evidence="1">
    <location>
        <begin position="18"/>
        <end position="160"/>
    </location>
</feature>
<evidence type="ECO:0000256" key="1">
    <source>
        <dbReference type="SAM" id="SignalP"/>
    </source>
</evidence>
<comment type="caution">
    <text evidence="2">The sequence shown here is derived from an EMBL/GenBank/DDBJ whole genome shotgun (WGS) entry which is preliminary data.</text>
</comment>
<evidence type="ECO:0000313" key="3">
    <source>
        <dbReference type="Proteomes" id="UP001165120"/>
    </source>
</evidence>
<reference evidence="2" key="1">
    <citation type="submission" date="2023-04" db="EMBL/GenBank/DDBJ databases">
        <title>Candida boidinii NBRC 10035.</title>
        <authorList>
            <person name="Ichikawa N."/>
            <person name="Sato H."/>
            <person name="Tonouchi N."/>
        </authorList>
    </citation>
    <scope>NUCLEOTIDE SEQUENCE</scope>
    <source>
        <strain evidence="2">NBRC 10035</strain>
    </source>
</reference>
<sequence length="160" mass="17604">MVLINQLLVSALALASASTATFAPHYNQACSIDKYQVKPGFNCKIYQYKNDKCDDNYFYSGYKSHSLVGYNYGCSGSPYYKGQQDNCFGINLKQTFSYTAEFTAYYYADEDGYHDVSISVGGGVEVAIYFGNGGFECCDHDDTSVGKGSDCIFGSCCLQQ</sequence>
<name>A0A9W6T5A7_CANBO</name>
<dbReference type="AlphaFoldDB" id="A0A9W6T5A7"/>
<dbReference type="EMBL" id="BSXN01002675">
    <property type="protein sequence ID" value="GME77302.1"/>
    <property type="molecule type" value="Genomic_DNA"/>
</dbReference>
<organism evidence="2 3">
    <name type="scientific">Candida boidinii</name>
    <name type="common">Yeast</name>
    <dbReference type="NCBI Taxonomy" id="5477"/>
    <lineage>
        <taxon>Eukaryota</taxon>
        <taxon>Fungi</taxon>
        <taxon>Dikarya</taxon>
        <taxon>Ascomycota</taxon>
        <taxon>Saccharomycotina</taxon>
        <taxon>Pichiomycetes</taxon>
        <taxon>Pichiales</taxon>
        <taxon>Pichiaceae</taxon>
        <taxon>Ogataea</taxon>
        <taxon>Ogataea/Candida clade</taxon>
    </lineage>
</organism>
<proteinExistence type="predicted"/>